<evidence type="ECO:0000313" key="3">
    <source>
        <dbReference type="EMBL" id="KAL0065985.1"/>
    </source>
</evidence>
<feature type="compositionally biased region" description="Basic and acidic residues" evidence="2">
    <location>
        <begin position="161"/>
        <end position="174"/>
    </location>
</feature>
<dbReference type="SUPFAM" id="SSF57959">
    <property type="entry name" value="Leucine zipper domain"/>
    <property type="match status" value="1"/>
</dbReference>
<organism evidence="3 4">
    <name type="scientific">Marasmius tenuissimus</name>
    <dbReference type="NCBI Taxonomy" id="585030"/>
    <lineage>
        <taxon>Eukaryota</taxon>
        <taxon>Fungi</taxon>
        <taxon>Dikarya</taxon>
        <taxon>Basidiomycota</taxon>
        <taxon>Agaricomycotina</taxon>
        <taxon>Agaricomycetes</taxon>
        <taxon>Agaricomycetidae</taxon>
        <taxon>Agaricales</taxon>
        <taxon>Marasmiineae</taxon>
        <taxon>Marasmiaceae</taxon>
        <taxon>Marasmius</taxon>
    </lineage>
</organism>
<dbReference type="InterPro" id="IPR046347">
    <property type="entry name" value="bZIP_sf"/>
</dbReference>
<sequence>MTRGRKKDLTIPPSRALTQQRDYRARKALYLSELENRCERLQEENETLRDQITAMRAGIPCRAPPNPQMVAASSELMYNLESARQSLEQFQSLAYREGYASNVNGGPSRGFPAAPMRNEDVPVPRLRPAYLPSPEPSESSRCWTPPALQRNSSGGDSPEQSWRDETYRPPESLRKLLCTPAPGEAFTSSPAFSIRSLEARDSPPRYDDNNEGAAHSMDSS</sequence>
<feature type="compositionally biased region" description="Basic and acidic residues" evidence="2">
    <location>
        <begin position="197"/>
        <end position="208"/>
    </location>
</feature>
<evidence type="ECO:0000313" key="4">
    <source>
        <dbReference type="Proteomes" id="UP001437256"/>
    </source>
</evidence>
<keyword evidence="4" id="KW-1185">Reference proteome</keyword>
<evidence type="ECO:0000256" key="2">
    <source>
        <dbReference type="SAM" id="MobiDB-lite"/>
    </source>
</evidence>
<name>A0ABR2ZWC8_9AGAR</name>
<evidence type="ECO:0008006" key="5">
    <source>
        <dbReference type="Google" id="ProtNLM"/>
    </source>
</evidence>
<dbReference type="EMBL" id="JBBXMP010000040">
    <property type="protein sequence ID" value="KAL0065985.1"/>
    <property type="molecule type" value="Genomic_DNA"/>
</dbReference>
<evidence type="ECO:0000256" key="1">
    <source>
        <dbReference type="SAM" id="Coils"/>
    </source>
</evidence>
<accession>A0ABR2ZWC8</accession>
<feature type="coiled-coil region" evidence="1">
    <location>
        <begin position="24"/>
        <end position="58"/>
    </location>
</feature>
<reference evidence="3 4" key="1">
    <citation type="submission" date="2024-05" db="EMBL/GenBank/DDBJ databases">
        <title>A draft genome resource for the thread blight pathogen Marasmius tenuissimus strain MS-2.</title>
        <authorList>
            <person name="Yulfo-Soto G.E."/>
            <person name="Baruah I.K."/>
            <person name="Amoako-Attah I."/>
            <person name="Bukari Y."/>
            <person name="Meinhardt L.W."/>
            <person name="Bailey B.A."/>
            <person name="Cohen S.P."/>
        </authorList>
    </citation>
    <scope>NUCLEOTIDE SEQUENCE [LARGE SCALE GENOMIC DNA]</scope>
    <source>
        <strain evidence="3 4">MS-2</strain>
    </source>
</reference>
<gene>
    <name evidence="3" type="ORF">AAF712_006974</name>
</gene>
<proteinExistence type="predicted"/>
<keyword evidence="1" id="KW-0175">Coiled coil</keyword>
<protein>
    <recommendedName>
        <fullName evidence="5">BZIP domain-containing protein</fullName>
    </recommendedName>
</protein>
<feature type="compositionally biased region" description="Polar residues" evidence="2">
    <location>
        <begin position="149"/>
        <end position="160"/>
    </location>
</feature>
<dbReference type="Proteomes" id="UP001437256">
    <property type="component" value="Unassembled WGS sequence"/>
</dbReference>
<dbReference type="Gene3D" id="1.20.5.170">
    <property type="match status" value="1"/>
</dbReference>
<feature type="region of interest" description="Disordered" evidence="2">
    <location>
        <begin position="106"/>
        <end position="220"/>
    </location>
</feature>
<comment type="caution">
    <text evidence="3">The sequence shown here is derived from an EMBL/GenBank/DDBJ whole genome shotgun (WGS) entry which is preliminary data.</text>
</comment>